<keyword evidence="2" id="KW-1185">Reference proteome</keyword>
<dbReference type="InterPro" id="IPR018777">
    <property type="entry name" value="Replication_initiator_prot_A"/>
</dbReference>
<name>A0ABW5DC16_9HYPH</name>
<sequence>MVEAEGLISSYRVLSRTDTNRVSSVEIEAPKWIYQEIVEGKQPDVLTVHPDYFLIEPGIGRFVYRLARRAAGKGEAKWSFRTIYERSGSTGQFKDFSRHLRKIIASNDLPEYDLREERGQSGPLLIMTYRNGAAPLESGQGG</sequence>
<proteinExistence type="predicted"/>
<dbReference type="EMBL" id="JBHUIR010000010">
    <property type="protein sequence ID" value="MFD2258622.1"/>
    <property type="molecule type" value="Genomic_DNA"/>
</dbReference>
<evidence type="ECO:0000313" key="2">
    <source>
        <dbReference type="Proteomes" id="UP001597373"/>
    </source>
</evidence>
<comment type="caution">
    <text evidence="1">The sequence shown here is derived from an EMBL/GenBank/DDBJ whole genome shotgun (WGS) entry which is preliminary data.</text>
</comment>
<evidence type="ECO:0000313" key="1">
    <source>
        <dbReference type="EMBL" id="MFD2258622.1"/>
    </source>
</evidence>
<dbReference type="Proteomes" id="UP001597373">
    <property type="component" value="Unassembled WGS sequence"/>
</dbReference>
<accession>A0ABW5DC16</accession>
<organism evidence="1 2">
    <name type="scientific">Chelativorans composti</name>
    <dbReference type="NCBI Taxonomy" id="768533"/>
    <lineage>
        <taxon>Bacteria</taxon>
        <taxon>Pseudomonadati</taxon>
        <taxon>Pseudomonadota</taxon>
        <taxon>Alphaproteobacteria</taxon>
        <taxon>Hyphomicrobiales</taxon>
        <taxon>Phyllobacteriaceae</taxon>
        <taxon>Chelativorans</taxon>
    </lineage>
</organism>
<reference evidence="2" key="1">
    <citation type="journal article" date="2019" name="Int. J. Syst. Evol. Microbiol.">
        <title>The Global Catalogue of Microorganisms (GCM) 10K type strain sequencing project: providing services to taxonomists for standard genome sequencing and annotation.</title>
        <authorList>
            <consortium name="The Broad Institute Genomics Platform"/>
            <consortium name="The Broad Institute Genome Sequencing Center for Infectious Disease"/>
            <person name="Wu L."/>
            <person name="Ma J."/>
        </authorList>
    </citation>
    <scope>NUCLEOTIDE SEQUENCE [LARGE SCALE GENOMIC DNA]</scope>
    <source>
        <strain evidence="2">KCTC 23707</strain>
    </source>
</reference>
<gene>
    <name evidence="1" type="ORF">ACFSMZ_02420</name>
</gene>
<dbReference type="RefSeq" id="WP_378187887.1">
    <property type="nucleotide sequence ID" value="NZ_BAABGS010000009.1"/>
</dbReference>
<dbReference type="Pfam" id="PF10134">
    <property type="entry name" value="RPA"/>
    <property type="match status" value="1"/>
</dbReference>
<protein>
    <submittedName>
        <fullName evidence="1">Replication initiator protein A</fullName>
    </submittedName>
</protein>